<evidence type="ECO:0000313" key="3">
    <source>
        <dbReference type="Proteomes" id="UP000184255"/>
    </source>
</evidence>
<feature type="compositionally biased region" description="Basic and acidic residues" evidence="1">
    <location>
        <begin position="50"/>
        <end position="59"/>
    </location>
</feature>
<dbReference type="GeneID" id="65087937"/>
<protein>
    <submittedName>
        <fullName evidence="2">Uncharacterized protein</fullName>
    </submittedName>
</protein>
<reference evidence="3" key="1">
    <citation type="journal article" date="2016" name="Genome Biol. Evol.">
        <title>Comparative 'omics' of the Fusarium fujikuroi species complex highlights differences in genetic potential and metabolite synthesis.</title>
        <authorList>
            <person name="Niehaus E.-M."/>
            <person name="Muensterkoetter M."/>
            <person name="Proctor R.H."/>
            <person name="Brown D.W."/>
            <person name="Sharon A."/>
            <person name="Idan Y."/>
            <person name="Oren-Young L."/>
            <person name="Sieber C.M."/>
            <person name="Novak O."/>
            <person name="Pencik A."/>
            <person name="Tarkowska D."/>
            <person name="Hromadova K."/>
            <person name="Freeman S."/>
            <person name="Maymon M."/>
            <person name="Elazar M."/>
            <person name="Youssef S.A."/>
            <person name="El-Shabrawy E.S.M."/>
            <person name="Shalaby A.B.A."/>
            <person name="Houterman P."/>
            <person name="Brock N.L."/>
            <person name="Burkhardt I."/>
            <person name="Tsavkelova E.A."/>
            <person name="Dickschat J.S."/>
            <person name="Galuszka P."/>
            <person name="Gueldener U."/>
            <person name="Tudzynski B."/>
        </authorList>
    </citation>
    <scope>NUCLEOTIDE SEQUENCE [LARGE SCALE GENOMIC DNA]</scope>
    <source>
        <strain evidence="3">MRC7560</strain>
    </source>
</reference>
<evidence type="ECO:0000313" key="2">
    <source>
        <dbReference type="EMBL" id="CVK90207.1"/>
    </source>
</evidence>
<dbReference type="EMBL" id="FCQH01000004">
    <property type="protein sequence ID" value="CVK90207.1"/>
    <property type="molecule type" value="Genomic_DNA"/>
</dbReference>
<dbReference type="VEuPathDB" id="FungiDB:FMAN_08677"/>
<gene>
    <name evidence="2" type="ORF">FMAN_08677</name>
</gene>
<feature type="region of interest" description="Disordered" evidence="1">
    <location>
        <begin position="433"/>
        <end position="458"/>
    </location>
</feature>
<keyword evidence="3" id="KW-1185">Reference proteome</keyword>
<dbReference type="RefSeq" id="XP_041680197.1">
    <property type="nucleotide sequence ID" value="XM_041829434.1"/>
</dbReference>
<dbReference type="AlphaFoldDB" id="A0A1L7T4I9"/>
<feature type="region of interest" description="Disordered" evidence="1">
    <location>
        <begin position="123"/>
        <end position="154"/>
    </location>
</feature>
<evidence type="ECO:0000256" key="1">
    <source>
        <dbReference type="SAM" id="MobiDB-lite"/>
    </source>
</evidence>
<organism evidence="2 3">
    <name type="scientific">Fusarium mangiferae</name>
    <name type="common">Mango malformation disease fungus</name>
    <dbReference type="NCBI Taxonomy" id="192010"/>
    <lineage>
        <taxon>Eukaryota</taxon>
        <taxon>Fungi</taxon>
        <taxon>Dikarya</taxon>
        <taxon>Ascomycota</taxon>
        <taxon>Pezizomycotina</taxon>
        <taxon>Sordariomycetes</taxon>
        <taxon>Hypocreomycetidae</taxon>
        <taxon>Hypocreales</taxon>
        <taxon>Nectriaceae</taxon>
        <taxon>Fusarium</taxon>
        <taxon>Fusarium fujikuroi species complex</taxon>
    </lineage>
</organism>
<proteinExistence type="predicted"/>
<feature type="compositionally biased region" description="Basic and acidic residues" evidence="1">
    <location>
        <begin position="435"/>
        <end position="458"/>
    </location>
</feature>
<dbReference type="Proteomes" id="UP000184255">
    <property type="component" value="Unassembled WGS sequence"/>
</dbReference>
<name>A0A1L7T4I9_FUSMA</name>
<comment type="caution">
    <text evidence="2">The sequence shown here is derived from an EMBL/GenBank/DDBJ whole genome shotgun (WGS) entry which is preliminary data.</text>
</comment>
<feature type="region of interest" description="Disordered" evidence="1">
    <location>
        <begin position="49"/>
        <end position="71"/>
    </location>
</feature>
<accession>A0A1L7T4I9</accession>
<sequence>MAPFSLYQLSNASRRLSLSLLRHHQNKLAVSKRQPSPIRLLGLQQPRYLHTGDDAKPDEATNINSDITTGEGIGAQNSIEARNEAKSDESIHISSDIAAEEGIEAYSAVEPSNEAKPIVDDSIKSSNHVTGGQDVGDSDAPTPDPGLLLSSDPRDELKIKARPWTEEELAQLEEFIKRPYFSIDYIARRMDRYFPSVLAQLRQMEEQKGIKLLRRSRPKTPWQHNMDATPEQIAIFEAKQDKVQKHMEHIVETLMTLPKTDQWEEILKLKSASEWASAIMKLIPLRVWHILAADNPPTEREYATIPMVDPPSTNGVFAKIYKRRLYIGLLDAPFGVLARPDQRHPGLKVPLIPVSLEMTRQLTYEQKVEQRYALGLGRAALAAWLGAYKHDVSPTLRELYAWWEKDVDSSLHPFGWVPYNPLERTLLPVATPEESAAKKAKLEEELERKAEERGETVKEVKKRLWKEATKKGAYDGKGGF</sequence>